<dbReference type="Proteomes" id="UP000027222">
    <property type="component" value="Unassembled WGS sequence"/>
</dbReference>
<keyword evidence="6 8" id="KW-1133">Transmembrane helix</keyword>
<comment type="pathway">
    <text evidence="2 8">Protein modification; protein glycosylation.</text>
</comment>
<dbReference type="AlphaFoldDB" id="A0A067TQ20"/>
<comment type="function">
    <text evidence="8">Subunit of the oligosaccharyl transferase (OST) complex that catalyzes the initial transfer of a defined glycan (Glc(3)Man(9)GlcNAc(2) in eukaryotes) from the lipid carrier dolichol-pyrophosphate to an asparagine residue within an Asn-X-Ser/Thr consensus motif in nascent polypeptide chains, the first step in protein N-glycosylation. N-glycosylation occurs cotranslationally and the complex associates with the Sec61 complex at the channel-forming translocon complex that mediates protein translocation across the endoplasmic reticulum (ER).</text>
</comment>
<feature type="domain" description="OST48 middle" evidence="10">
    <location>
        <begin position="289"/>
        <end position="430"/>
    </location>
</feature>
<keyword evidence="5 8" id="KW-0256">Endoplasmic reticulum</keyword>
<evidence type="ECO:0000256" key="4">
    <source>
        <dbReference type="ARBA" id="ARBA00022692"/>
    </source>
</evidence>
<evidence type="ECO:0000256" key="1">
    <source>
        <dbReference type="ARBA" id="ARBA00004479"/>
    </source>
</evidence>
<dbReference type="GO" id="GO:0018279">
    <property type="term" value="P:protein N-linked glycosylation via asparagine"/>
    <property type="evidence" value="ECO:0007669"/>
    <property type="project" value="UniProtKB-UniRule"/>
</dbReference>
<protein>
    <recommendedName>
        <fullName evidence="8">Dolichyl-diphosphooligosaccharide--protein glycosyltransferase subunit WBP1</fullName>
        <shortName evidence="8">Oligosaccharyl transferase subunit WBP1</shortName>
    </recommendedName>
</protein>
<sequence>MFSFGRLLVLAAGLLTFVDAKSSSGNSVLVVVEPKRQDDFSIFFDGLKDEGYELTFRSPKDETPAIIEYDEAAFAHVIVLASETKNFAQDITPQSLISLLNLKTNLILALSTKQTPLSSLAPEFSLILPPPGTPLLSYFPKRAESPLLIPITPTEHDAANILSKNLAPVWFSGVPQALANNPFLVPILHAPPESFASEVDGGSADSLVDSAEKGGEGLWAGSQLSVVTGFQTLNGARITWLGGVDVLTDELAQKEVSKGVKSGNAQFARDIAAWTFQESLVLRIDKIEHHRVNETEPRELYTTNDQLVYNAYVSKFNLKKGTWEPYSGIRDLQLEFTMLDPHIRTALPPVPGVPGKYSATFRAPDRHGVFKFIIDYKRKGWTHLFSSTTAPVVPPRHDGYPRFLSAAWPYYAGAISTSVGFFLFSAIWLAGEVREGTRRTGKSGKTE</sequence>
<dbReference type="PANTHER" id="PTHR10830">
    <property type="entry name" value="DOLICHYL-DIPHOSPHOOLIGOSACCHARIDE--PROTEIN GLYCOSYLTRANSFERASE 48 KDA SUBUNIT"/>
    <property type="match status" value="1"/>
</dbReference>
<keyword evidence="7 8" id="KW-0472">Membrane</keyword>
<keyword evidence="8" id="KW-0732">Signal</keyword>
<evidence type="ECO:0000259" key="10">
    <source>
        <dbReference type="Pfam" id="PF23358"/>
    </source>
</evidence>
<dbReference type="EMBL" id="KL142370">
    <property type="protein sequence ID" value="KDR81979.1"/>
    <property type="molecule type" value="Genomic_DNA"/>
</dbReference>
<evidence type="ECO:0000256" key="5">
    <source>
        <dbReference type="ARBA" id="ARBA00022824"/>
    </source>
</evidence>
<dbReference type="InterPro" id="IPR055457">
    <property type="entry name" value="OST48_N"/>
</dbReference>
<dbReference type="InterPro" id="IPR005013">
    <property type="entry name" value="DDOST_48_kDa_subunit"/>
</dbReference>
<evidence type="ECO:0000256" key="6">
    <source>
        <dbReference type="ARBA" id="ARBA00022989"/>
    </source>
</evidence>
<keyword evidence="12" id="KW-1185">Reference proteome</keyword>
<comment type="subunit">
    <text evidence="8">Component of the oligosaccharyltransferase (OST) complex.</text>
</comment>
<evidence type="ECO:0000313" key="11">
    <source>
        <dbReference type="EMBL" id="KDR81979.1"/>
    </source>
</evidence>
<feature type="domain" description="OST48 N-terminal" evidence="9">
    <location>
        <begin position="28"/>
        <end position="275"/>
    </location>
</feature>
<dbReference type="HOGENOM" id="CLU_031804_1_1_1"/>
<dbReference type="STRING" id="685588.A0A067TQ20"/>
<name>A0A067TQ20_GALM3</name>
<dbReference type="Pfam" id="PF23358">
    <property type="entry name" value="OST48_MD"/>
    <property type="match status" value="1"/>
</dbReference>
<comment type="similarity">
    <text evidence="3 8">Belongs to the DDOST 48 kDa subunit family.</text>
</comment>
<evidence type="ECO:0000256" key="3">
    <source>
        <dbReference type="ARBA" id="ARBA00008743"/>
    </source>
</evidence>
<evidence type="ECO:0000256" key="2">
    <source>
        <dbReference type="ARBA" id="ARBA00004922"/>
    </source>
</evidence>
<dbReference type="OrthoDB" id="29105at2759"/>
<comment type="subcellular location">
    <subcellularLocation>
        <location evidence="8">Endoplasmic reticulum membrane</location>
        <topology evidence="8">Single-pass type I membrane protein</topology>
    </subcellularLocation>
    <subcellularLocation>
        <location evidence="1">Membrane</location>
        <topology evidence="1">Single-pass type I membrane protein</topology>
    </subcellularLocation>
</comment>
<feature type="chain" id="PRO_5005103720" description="Dolichyl-diphosphooligosaccharide--protein glycosyltransferase subunit WBP1" evidence="8">
    <location>
        <begin position="21"/>
        <end position="447"/>
    </location>
</feature>
<dbReference type="InterPro" id="IPR055459">
    <property type="entry name" value="OST48_MD"/>
</dbReference>
<evidence type="ECO:0000313" key="12">
    <source>
        <dbReference type="Proteomes" id="UP000027222"/>
    </source>
</evidence>
<dbReference type="GO" id="GO:0008250">
    <property type="term" value="C:oligosaccharyltransferase complex"/>
    <property type="evidence" value="ECO:0007669"/>
    <property type="project" value="TreeGrafter"/>
</dbReference>
<evidence type="ECO:0000259" key="9">
    <source>
        <dbReference type="Pfam" id="PF03345"/>
    </source>
</evidence>
<dbReference type="PANTHER" id="PTHR10830:SF0">
    <property type="entry name" value="DOLICHYL-DIPHOSPHOOLIGOSACCHARIDE--PROTEIN GLYCOSYLTRANSFERASE 48 KDA SUBUNIT"/>
    <property type="match status" value="1"/>
</dbReference>
<organism evidence="11 12">
    <name type="scientific">Galerina marginata (strain CBS 339.88)</name>
    <dbReference type="NCBI Taxonomy" id="685588"/>
    <lineage>
        <taxon>Eukaryota</taxon>
        <taxon>Fungi</taxon>
        <taxon>Dikarya</taxon>
        <taxon>Basidiomycota</taxon>
        <taxon>Agaricomycotina</taxon>
        <taxon>Agaricomycetes</taxon>
        <taxon>Agaricomycetidae</taxon>
        <taxon>Agaricales</taxon>
        <taxon>Agaricineae</taxon>
        <taxon>Strophariaceae</taxon>
        <taxon>Galerina</taxon>
    </lineage>
</organism>
<evidence type="ECO:0000256" key="7">
    <source>
        <dbReference type="ARBA" id="ARBA00023136"/>
    </source>
</evidence>
<keyword evidence="4 8" id="KW-0812">Transmembrane</keyword>
<dbReference type="UniPathway" id="UPA00378"/>
<accession>A0A067TQ20</accession>
<reference evidence="12" key="1">
    <citation type="journal article" date="2014" name="Proc. Natl. Acad. Sci. U.S.A.">
        <title>Extensive sampling of basidiomycete genomes demonstrates inadequacy of the white-rot/brown-rot paradigm for wood decay fungi.</title>
        <authorList>
            <person name="Riley R."/>
            <person name="Salamov A.A."/>
            <person name="Brown D.W."/>
            <person name="Nagy L.G."/>
            <person name="Floudas D."/>
            <person name="Held B.W."/>
            <person name="Levasseur A."/>
            <person name="Lombard V."/>
            <person name="Morin E."/>
            <person name="Otillar R."/>
            <person name="Lindquist E.A."/>
            <person name="Sun H."/>
            <person name="LaButti K.M."/>
            <person name="Schmutz J."/>
            <person name="Jabbour D."/>
            <person name="Luo H."/>
            <person name="Baker S.E."/>
            <person name="Pisabarro A.G."/>
            <person name="Walton J.D."/>
            <person name="Blanchette R.A."/>
            <person name="Henrissat B."/>
            <person name="Martin F."/>
            <person name="Cullen D."/>
            <person name="Hibbett D.S."/>
            <person name="Grigoriev I.V."/>
        </authorList>
    </citation>
    <scope>NUCLEOTIDE SEQUENCE [LARGE SCALE GENOMIC DNA]</scope>
    <source>
        <strain evidence="12">CBS 339.88</strain>
    </source>
</reference>
<feature type="signal peptide" evidence="8">
    <location>
        <begin position="1"/>
        <end position="20"/>
    </location>
</feature>
<gene>
    <name evidence="11" type="ORF">GALMADRAFT_60303</name>
</gene>
<dbReference type="Pfam" id="PF03345">
    <property type="entry name" value="OST48_N"/>
    <property type="match status" value="1"/>
</dbReference>
<feature type="transmembrane region" description="Helical" evidence="8">
    <location>
        <begin position="408"/>
        <end position="430"/>
    </location>
</feature>
<evidence type="ECO:0000256" key="8">
    <source>
        <dbReference type="RuleBase" id="RU361142"/>
    </source>
</evidence>
<proteinExistence type="inferred from homology"/>